<feature type="region of interest" description="Disordered" evidence="1">
    <location>
        <begin position="278"/>
        <end position="343"/>
    </location>
</feature>
<dbReference type="EMBL" id="LT629802">
    <property type="protein sequence ID" value="SDU83921.1"/>
    <property type="molecule type" value="Genomic_DNA"/>
</dbReference>
<evidence type="ECO:0008006" key="4">
    <source>
        <dbReference type="Google" id="ProtNLM"/>
    </source>
</evidence>
<gene>
    <name evidence="2" type="ORF">SAMN05216202_0365</name>
</gene>
<keyword evidence="3" id="KW-1185">Reference proteome</keyword>
<dbReference type="RefSeq" id="WP_231982605.1">
    <property type="nucleotide sequence ID" value="NZ_LS483433.1"/>
</dbReference>
<accession>A0A1H2LTK4</accession>
<proteinExistence type="predicted"/>
<dbReference type="AlphaFoldDB" id="A0A1H2LTK4"/>
<name>A0A1H2LTK4_9PSED</name>
<organism evidence="2 3">
    <name type="scientific">Pseudomonas mucidolens</name>
    <dbReference type="NCBI Taxonomy" id="46679"/>
    <lineage>
        <taxon>Bacteria</taxon>
        <taxon>Pseudomonadati</taxon>
        <taxon>Pseudomonadota</taxon>
        <taxon>Gammaproteobacteria</taxon>
        <taxon>Pseudomonadales</taxon>
        <taxon>Pseudomonadaceae</taxon>
        <taxon>Pseudomonas</taxon>
    </lineage>
</organism>
<evidence type="ECO:0000313" key="2">
    <source>
        <dbReference type="EMBL" id="SDU83921.1"/>
    </source>
</evidence>
<protein>
    <recommendedName>
        <fullName evidence="4">Phage tail tape measure protein, TP901 family, core region</fullName>
    </recommendedName>
</protein>
<dbReference type="STRING" id="46679.SAMN05216202_0365"/>
<evidence type="ECO:0000313" key="3">
    <source>
        <dbReference type="Proteomes" id="UP000198600"/>
    </source>
</evidence>
<sequence>MQENYSLIYVAARDGRLGSGENADISHIGSSQPLTGVSALDPVQPAPSGLNLRNVGLELNGLTLSLGLLRSHLDALNTRLSVLNAFDARPVKAEERADSRLSDEHKDNTGESPVVAVDLRLTREAMTLGDGPIFDLAGALRHSDAKLSLSEANTSESSIKLKRDEYSESKTRLSNTLGAASVWLEAPSLTVKTAVVEGINTLASRSPAAADAVKTVGAVAPSVTFLASEAVSGLWDTIKSRVSGNLIDRAAAKLGGPLGELLKENKGKDASCCCPDSTKRSALDSATARLPESVGDTVRKKGKARSPGKLQPRRVGLPKPNRPAQSRLPAQAAQPARTGKRSDLNLYPRMERVERAPALTIKGEPLPPFSQTSAARAAGGLPGSAFAPSMAPPASNVVARRGAKGLATGLSGAMSRLESVATRRFTPLRVATATMEAVQGVRDGDMRAVSSGLGTAGGAWAGASAGAALGTLIFPGVGTAVGGALGGLLGSEAGAWMGDQLGGLVDRLRSPEEVGTQLTSAPADNRQINFAPVIQISGQAPASAQELANLVIQTLQNQCMPMLTDSLAVRRNAALTDGGD</sequence>
<dbReference type="Proteomes" id="UP000198600">
    <property type="component" value="Chromosome I"/>
</dbReference>
<reference evidence="3" key="1">
    <citation type="submission" date="2016-10" db="EMBL/GenBank/DDBJ databases">
        <authorList>
            <person name="Varghese N."/>
            <person name="Submissions S."/>
        </authorList>
    </citation>
    <scope>NUCLEOTIDE SEQUENCE [LARGE SCALE GENOMIC DNA]</scope>
    <source>
        <strain evidence="3">LMG 2223</strain>
    </source>
</reference>
<evidence type="ECO:0000256" key="1">
    <source>
        <dbReference type="SAM" id="MobiDB-lite"/>
    </source>
</evidence>